<evidence type="ECO:0000313" key="4">
    <source>
        <dbReference type="Proteomes" id="UP000053577"/>
    </source>
</evidence>
<organism evidence="2 4">
    <name type="scientific">Dehalococcoides mccartyi</name>
    <dbReference type="NCBI Taxonomy" id="61435"/>
    <lineage>
        <taxon>Bacteria</taxon>
        <taxon>Bacillati</taxon>
        <taxon>Chloroflexota</taxon>
        <taxon>Dehalococcoidia</taxon>
        <taxon>Dehalococcoidales</taxon>
        <taxon>Dehalococcoidaceae</taxon>
        <taxon>Dehalococcoides</taxon>
    </lineage>
</organism>
<reference evidence="1 5" key="2">
    <citation type="journal article" date="2017" name="Sci. Rep.">
        <title>Isolation and genomic characterization of a Dehalococcoides strain suggests genomic rearrangement during culture.</title>
        <authorList>
            <person name="Yohda M."/>
            <person name="Ikegami K."/>
            <person name="Aita Y."/>
            <person name="Kitajima M."/>
            <person name="Takechi A."/>
            <person name="Iwamoto M."/>
            <person name="Fukuda T."/>
            <person name="Tamura N."/>
            <person name="Shibasaki J."/>
            <person name="Koike S."/>
            <person name="Komatsu D."/>
            <person name="Miyagi S."/>
            <person name="Nishimura M."/>
            <person name="Uchino Y."/>
            <person name="Shiroma A."/>
            <person name="Shimoji M."/>
            <person name="Tamotsu H."/>
            <person name="Ashimine N."/>
            <person name="Shinzato M."/>
            <person name="Ohki S."/>
            <person name="Nakano K."/>
            <person name="Teruya K."/>
            <person name="Satou K."/>
            <person name="Hirano T."/>
            <person name="Yagi O."/>
        </authorList>
    </citation>
    <scope>NUCLEOTIDE SEQUENCE [LARGE SCALE GENOMIC DNA]</scope>
    <source>
        <strain evidence="1 5">UCH-ATV1</strain>
    </source>
</reference>
<dbReference type="EMBL" id="JGYD01000010">
    <property type="protein sequence ID" value="KSV18736.1"/>
    <property type="molecule type" value="Genomic_DNA"/>
</dbReference>
<sequence>MSNDKEFLDAFLKLKTELDDTVYKLEDVVINGNLEEKVAALKEAEETLLPALERFDTLPEPEAESVKNARDSYKKAMQLYQQACGHYVKLLTEQNREEGKDGAYKMKQAGDLFVKASEYLEGK</sequence>
<dbReference type="EMBL" id="CP141531">
    <property type="protein sequence ID" value="WRO07873.1"/>
    <property type="molecule type" value="Genomic_DNA"/>
</dbReference>
<dbReference type="OrthoDB" id="166289at2"/>
<dbReference type="eggNOG" id="ENOG5030RMJ">
    <property type="taxonomic scope" value="Bacteria"/>
</dbReference>
<dbReference type="Proteomes" id="UP000218257">
    <property type="component" value="Chromosome"/>
</dbReference>
<evidence type="ECO:0000313" key="2">
    <source>
        <dbReference type="EMBL" id="KSV18736.1"/>
    </source>
</evidence>
<gene>
    <name evidence="2" type="ORF">DA01_01795</name>
    <name evidence="1" type="ORF">DEHALATV1_0343</name>
    <name evidence="3" type="ORF">VLL09_03015</name>
</gene>
<dbReference type="Proteomes" id="UP000053577">
    <property type="component" value="Unassembled WGS sequence"/>
</dbReference>
<dbReference type="Proteomes" id="UP001327986">
    <property type="component" value="Chromosome"/>
</dbReference>
<reference evidence="2 4" key="1">
    <citation type="journal article" date="2015" name="Sci. Rep.">
        <title>A comparative genomics and reductive dehalogenase gene transcription study of two chloroethene-respiring bacteria, Dehalococcoides mccartyi strains MB and 11a.</title>
        <authorList>
            <person name="Low A."/>
            <person name="Shen Z."/>
            <person name="Cheng D."/>
            <person name="Rogers M.J."/>
            <person name="Lee P.K."/>
            <person name="He J."/>
        </authorList>
    </citation>
    <scope>NUCLEOTIDE SEQUENCE [LARGE SCALE GENOMIC DNA]</scope>
    <source>
        <strain evidence="2 4">MB</strain>
    </source>
</reference>
<accession>A0A0V8M4T4</accession>
<protein>
    <submittedName>
        <fullName evidence="2">Uncharacterized protein</fullName>
    </submittedName>
</protein>
<dbReference type="RefSeq" id="WP_041341396.1">
    <property type="nucleotide sequence ID" value="NZ_AP017649.1"/>
</dbReference>
<dbReference type="EMBL" id="AP017649">
    <property type="protein sequence ID" value="BAZ96971.1"/>
    <property type="molecule type" value="Genomic_DNA"/>
</dbReference>
<evidence type="ECO:0000313" key="5">
    <source>
        <dbReference type="Proteomes" id="UP000218257"/>
    </source>
</evidence>
<dbReference type="PATRIC" id="fig|61435.5.peg.365"/>
<evidence type="ECO:0000313" key="1">
    <source>
        <dbReference type="EMBL" id="BAZ96971.1"/>
    </source>
</evidence>
<reference evidence="3" key="3">
    <citation type="submission" date="2023-12" db="EMBL/GenBank/DDBJ databases">
        <title>Isolation of organohalide respiring bacteria Dehalococcoides mccartyi strain GPTCE1 in groundwater collected near a chemical plant in Suzhou, China.</title>
        <authorList>
            <person name="Liu G."/>
        </authorList>
    </citation>
    <scope>NUCLEOTIDE SEQUENCE</scope>
    <source>
        <strain evidence="3">GPTCE1</strain>
    </source>
</reference>
<name>A0A0V8M4T4_9CHLR</name>
<evidence type="ECO:0000313" key="3">
    <source>
        <dbReference type="EMBL" id="WRO07873.1"/>
    </source>
</evidence>
<dbReference type="AlphaFoldDB" id="A0A0V8M4T4"/>
<proteinExistence type="predicted"/>